<reference evidence="4" key="1">
    <citation type="journal article" date="2019" name="Int. J. Syst. Evol. Microbiol.">
        <title>The Global Catalogue of Microorganisms (GCM) 10K type strain sequencing project: providing services to taxonomists for standard genome sequencing and annotation.</title>
        <authorList>
            <consortium name="The Broad Institute Genomics Platform"/>
            <consortium name="The Broad Institute Genome Sequencing Center for Infectious Disease"/>
            <person name="Wu L."/>
            <person name="Ma J."/>
        </authorList>
    </citation>
    <scope>NUCLEOTIDE SEQUENCE [LARGE SCALE GENOMIC DNA]</scope>
    <source>
        <strain evidence="4">JCM 32105</strain>
    </source>
</reference>
<sequence length="244" mass="25875">MKQLLYISSFAAAAMLFSSCGANVLRGEGKKTTEIPSVDAFNAVDIRITSDVKVTVTEGSAYGIELNGYANILKHIRTEVKDSVLYIKYDLDDTWNIDDDNMNVRISVPSLKALSTSGAPDVDIMGDIKGTSFALDVSGASSITIQSIHTETFTADMSGASELKVQGGVVKSAKYEISGAGQIEAFDLQTEETETSMSGAAKSEVNASRKLVADISGAGEVEYKGRPEVIKNISGIGEVTPVDK</sequence>
<protein>
    <submittedName>
        <fullName evidence="3">Head GIN domain-containing protein</fullName>
    </submittedName>
</protein>
<evidence type="ECO:0000256" key="1">
    <source>
        <dbReference type="SAM" id="SignalP"/>
    </source>
</evidence>
<evidence type="ECO:0000313" key="3">
    <source>
        <dbReference type="EMBL" id="GAA4470210.1"/>
    </source>
</evidence>
<proteinExistence type="predicted"/>
<dbReference type="PANTHER" id="PTHR39200">
    <property type="entry name" value="HYPOTHETICAL EXPORTED PROTEIN"/>
    <property type="match status" value="1"/>
</dbReference>
<name>A0ABP8NQT2_9BACT</name>
<feature type="signal peptide" evidence="1">
    <location>
        <begin position="1"/>
        <end position="22"/>
    </location>
</feature>
<dbReference type="Gene3D" id="2.160.20.120">
    <property type="match status" value="1"/>
</dbReference>
<gene>
    <name evidence="3" type="ORF">GCM10023093_31070</name>
</gene>
<dbReference type="PROSITE" id="PS51257">
    <property type="entry name" value="PROKAR_LIPOPROTEIN"/>
    <property type="match status" value="1"/>
</dbReference>
<feature type="domain" description="Putative auto-transporter adhesin head GIN" evidence="2">
    <location>
        <begin position="46"/>
        <end position="227"/>
    </location>
</feature>
<evidence type="ECO:0000259" key="2">
    <source>
        <dbReference type="Pfam" id="PF10988"/>
    </source>
</evidence>
<keyword evidence="1" id="KW-0732">Signal</keyword>
<feature type="chain" id="PRO_5046926534" evidence="1">
    <location>
        <begin position="23"/>
        <end position="244"/>
    </location>
</feature>
<comment type="caution">
    <text evidence="3">The sequence shown here is derived from an EMBL/GenBank/DDBJ whole genome shotgun (WGS) entry which is preliminary data.</text>
</comment>
<evidence type="ECO:0000313" key="4">
    <source>
        <dbReference type="Proteomes" id="UP001500067"/>
    </source>
</evidence>
<dbReference type="InterPro" id="IPR021255">
    <property type="entry name" value="DUF2807"/>
</dbReference>
<dbReference type="Proteomes" id="UP001500067">
    <property type="component" value="Unassembled WGS sequence"/>
</dbReference>
<dbReference type="EMBL" id="BAABFA010000024">
    <property type="protein sequence ID" value="GAA4470210.1"/>
    <property type="molecule type" value="Genomic_DNA"/>
</dbReference>
<accession>A0ABP8NQT2</accession>
<keyword evidence="4" id="KW-1185">Reference proteome</keyword>
<dbReference type="Pfam" id="PF10988">
    <property type="entry name" value="DUF2807"/>
    <property type="match status" value="1"/>
</dbReference>
<dbReference type="PANTHER" id="PTHR39200:SF1">
    <property type="entry name" value="AUTO-TRANSPORTER ADHESIN HEAD GIN DOMAIN-CONTAINING PROTEIN-RELATED"/>
    <property type="match status" value="1"/>
</dbReference>
<organism evidence="3 4">
    <name type="scientific">Nemorincola caseinilytica</name>
    <dbReference type="NCBI Taxonomy" id="2054315"/>
    <lineage>
        <taxon>Bacteria</taxon>
        <taxon>Pseudomonadati</taxon>
        <taxon>Bacteroidota</taxon>
        <taxon>Chitinophagia</taxon>
        <taxon>Chitinophagales</taxon>
        <taxon>Chitinophagaceae</taxon>
        <taxon>Nemorincola</taxon>
    </lineage>
</organism>
<dbReference type="RefSeq" id="WP_345085345.1">
    <property type="nucleotide sequence ID" value="NZ_BAABFA010000024.1"/>
</dbReference>